<keyword evidence="6" id="KW-1015">Disulfide bond</keyword>
<proteinExistence type="inferred from homology"/>
<dbReference type="KEGG" id="peu:105121004"/>
<keyword evidence="8" id="KW-0812">Transmembrane</keyword>
<evidence type="ECO:0000256" key="7">
    <source>
        <dbReference type="RuleBase" id="RU367102"/>
    </source>
</evidence>
<accession>A0AAJ6TV71</accession>
<feature type="transmembrane region" description="Helical" evidence="8">
    <location>
        <begin position="51"/>
        <end position="71"/>
    </location>
</feature>
<keyword evidence="5" id="KW-0732">Signal</keyword>
<dbReference type="GO" id="GO:0010052">
    <property type="term" value="P:guard cell differentiation"/>
    <property type="evidence" value="ECO:0007669"/>
    <property type="project" value="UniProtKB-UniRule"/>
</dbReference>
<dbReference type="Proteomes" id="UP000694918">
    <property type="component" value="Unplaced"/>
</dbReference>
<evidence type="ECO:0000256" key="3">
    <source>
        <dbReference type="ARBA" id="ARBA00022473"/>
    </source>
</evidence>
<keyword evidence="3 7" id="KW-0217">Developmental protein</keyword>
<evidence type="ECO:0000256" key="6">
    <source>
        <dbReference type="ARBA" id="ARBA00023157"/>
    </source>
</evidence>
<evidence type="ECO:0000256" key="5">
    <source>
        <dbReference type="ARBA" id="ARBA00022729"/>
    </source>
</evidence>
<evidence type="ECO:0000256" key="1">
    <source>
        <dbReference type="ARBA" id="ARBA00004613"/>
    </source>
</evidence>
<evidence type="ECO:0000256" key="4">
    <source>
        <dbReference type="ARBA" id="ARBA00022525"/>
    </source>
</evidence>
<gene>
    <name evidence="10" type="primary">LOC105121004</name>
</gene>
<dbReference type="InterPro" id="IPR039455">
    <property type="entry name" value="EPFL"/>
</dbReference>
<dbReference type="PANTHER" id="PTHR33109:SF60">
    <property type="entry name" value="EPIDERMAL PATTERNING FACTOR-LIKE PROTEIN 8"/>
    <property type="match status" value="1"/>
</dbReference>
<dbReference type="AlphaFoldDB" id="A0AAJ6TV71"/>
<dbReference type="PANTHER" id="PTHR33109">
    <property type="entry name" value="EPIDERMAL PATTERNING FACTOR-LIKE PROTEIN 4"/>
    <property type="match status" value="1"/>
</dbReference>
<name>A0AAJ6TV71_POPEU</name>
<keyword evidence="9" id="KW-1185">Reference proteome</keyword>
<evidence type="ECO:0000256" key="2">
    <source>
        <dbReference type="ARBA" id="ARBA00008127"/>
    </source>
</evidence>
<comment type="function">
    <text evidence="7">Controls stomatal patterning.</text>
</comment>
<evidence type="ECO:0000313" key="9">
    <source>
        <dbReference type="Proteomes" id="UP000694918"/>
    </source>
</evidence>
<feature type="transmembrane region" description="Helical" evidence="8">
    <location>
        <begin position="83"/>
        <end position="103"/>
    </location>
</feature>
<keyword evidence="4 7" id="KW-0964">Secreted</keyword>
<dbReference type="RefSeq" id="XP_011017770.1">
    <property type="nucleotide sequence ID" value="XM_011019468.1"/>
</dbReference>
<protein>
    <recommendedName>
        <fullName evidence="7">Epidermal patterning factor-like protein</fullName>
    </recommendedName>
</protein>
<dbReference type="GO" id="GO:0005576">
    <property type="term" value="C:extracellular region"/>
    <property type="evidence" value="ECO:0007669"/>
    <property type="project" value="UniProtKB-SubCell"/>
</dbReference>
<organism evidence="9 10">
    <name type="scientific">Populus euphratica</name>
    <name type="common">Euphrates poplar</name>
    <dbReference type="NCBI Taxonomy" id="75702"/>
    <lineage>
        <taxon>Eukaryota</taxon>
        <taxon>Viridiplantae</taxon>
        <taxon>Streptophyta</taxon>
        <taxon>Embryophyta</taxon>
        <taxon>Tracheophyta</taxon>
        <taxon>Spermatophyta</taxon>
        <taxon>Magnoliopsida</taxon>
        <taxon>eudicotyledons</taxon>
        <taxon>Gunneridae</taxon>
        <taxon>Pentapetalae</taxon>
        <taxon>rosids</taxon>
        <taxon>fabids</taxon>
        <taxon>Malpighiales</taxon>
        <taxon>Salicaceae</taxon>
        <taxon>Saliceae</taxon>
        <taxon>Populus</taxon>
    </lineage>
</organism>
<keyword evidence="8" id="KW-1133">Transmembrane helix</keyword>
<keyword evidence="8" id="KW-0472">Membrane</keyword>
<dbReference type="GeneID" id="105121004"/>
<evidence type="ECO:0000313" key="10">
    <source>
        <dbReference type="RefSeq" id="XP_011017770.1"/>
    </source>
</evidence>
<evidence type="ECO:0000256" key="8">
    <source>
        <dbReference type="SAM" id="Phobius"/>
    </source>
</evidence>
<sequence length="182" mass="20489">MSHQNKATRPALLGPPKPYPELRFTVFFELNNCIICEHGMLQVLKRESYHCFNSFPQSLCSSLLFFLFPHLTRLMASATDSSYGIRITLIVILFFSLTFLPPVSAASSVPSRGSEDMKQKKMVLGSRPPQCVNRCSNCKPCMAALVTPPHHKNGFRGPSSKGDESYYLLSWKCKCGDKYFQP</sequence>
<comment type="subcellular location">
    <subcellularLocation>
        <location evidence="1 7">Secreted</location>
    </subcellularLocation>
</comment>
<reference evidence="10" key="1">
    <citation type="submission" date="2025-08" db="UniProtKB">
        <authorList>
            <consortium name="RefSeq"/>
        </authorList>
    </citation>
    <scope>IDENTIFICATION</scope>
</reference>
<comment type="similarity">
    <text evidence="2 7">Belongs to the plant cysteine rich small secretory peptide family. Epidermal patterning factor subfamily.</text>
</comment>
<dbReference type="Pfam" id="PF17181">
    <property type="entry name" value="EPF"/>
    <property type="match status" value="1"/>
</dbReference>